<dbReference type="PROSITE" id="PS00682">
    <property type="entry name" value="ZP_1"/>
    <property type="match status" value="1"/>
</dbReference>
<keyword evidence="4" id="KW-1015">Disulfide bond</keyword>
<dbReference type="CDD" id="cd00041">
    <property type="entry name" value="CUB"/>
    <property type="match status" value="1"/>
</dbReference>
<dbReference type="STRING" id="80966.ENSAPOP00000001742"/>
<dbReference type="InterPro" id="IPR055356">
    <property type="entry name" value="ZP-N"/>
</dbReference>
<evidence type="ECO:0000256" key="4">
    <source>
        <dbReference type="ARBA" id="ARBA00023157"/>
    </source>
</evidence>
<dbReference type="SUPFAM" id="SSF49854">
    <property type="entry name" value="Spermadhesin, CUB domain"/>
    <property type="match status" value="1"/>
</dbReference>
<accession>A0A3Q1EFK3</accession>
<keyword evidence="10" id="KW-1185">Reference proteome</keyword>
<keyword evidence="3" id="KW-0732">Signal</keyword>
<dbReference type="Gene3D" id="2.60.40.3210">
    <property type="entry name" value="Zona pellucida, ZP-N domain"/>
    <property type="match status" value="1"/>
</dbReference>
<evidence type="ECO:0000259" key="8">
    <source>
        <dbReference type="PROSITE" id="PS51034"/>
    </source>
</evidence>
<feature type="domain" description="CUB" evidence="7">
    <location>
        <begin position="111"/>
        <end position="227"/>
    </location>
</feature>
<dbReference type="InterPro" id="IPR017977">
    <property type="entry name" value="ZP_dom_CS"/>
</dbReference>
<dbReference type="Pfam" id="PF23344">
    <property type="entry name" value="ZP-N"/>
    <property type="match status" value="1"/>
</dbReference>
<keyword evidence="5" id="KW-0325">Glycoprotein</keyword>
<dbReference type="PROSITE" id="PS01180">
    <property type="entry name" value="CUB"/>
    <property type="match status" value="1"/>
</dbReference>
<dbReference type="Proteomes" id="UP000257200">
    <property type="component" value="Unplaced"/>
</dbReference>
<evidence type="ECO:0000313" key="9">
    <source>
        <dbReference type="Ensembl" id="ENSAPOP00000001742.1"/>
    </source>
</evidence>
<dbReference type="PANTHER" id="PTHR14002">
    <property type="entry name" value="ENDOGLIN/TGF-BETA RECEPTOR TYPE III"/>
    <property type="match status" value="1"/>
</dbReference>
<dbReference type="Gene3D" id="2.60.40.4100">
    <property type="entry name" value="Zona pellucida, ZP-C domain"/>
    <property type="match status" value="1"/>
</dbReference>
<comment type="subcellular location">
    <subcellularLocation>
        <location evidence="1">Secreted</location>
    </subcellularLocation>
</comment>
<dbReference type="Ensembl" id="ENSAPOT00000014636.1">
    <property type="protein sequence ID" value="ENSAPOP00000001742.1"/>
    <property type="gene ID" value="ENSAPOG00000003086.1"/>
</dbReference>
<organism evidence="9 10">
    <name type="scientific">Acanthochromis polyacanthus</name>
    <name type="common">spiny chromis</name>
    <dbReference type="NCBI Taxonomy" id="80966"/>
    <lineage>
        <taxon>Eukaryota</taxon>
        <taxon>Metazoa</taxon>
        <taxon>Chordata</taxon>
        <taxon>Craniata</taxon>
        <taxon>Vertebrata</taxon>
        <taxon>Euteleostomi</taxon>
        <taxon>Actinopterygii</taxon>
        <taxon>Neopterygii</taxon>
        <taxon>Teleostei</taxon>
        <taxon>Neoteleostei</taxon>
        <taxon>Acanthomorphata</taxon>
        <taxon>Ovalentaria</taxon>
        <taxon>Pomacentridae</taxon>
        <taxon>Acanthochromis</taxon>
    </lineage>
</organism>
<evidence type="ECO:0000256" key="2">
    <source>
        <dbReference type="ARBA" id="ARBA00022525"/>
    </source>
</evidence>
<dbReference type="SMART" id="SM00042">
    <property type="entry name" value="CUB"/>
    <property type="match status" value="1"/>
</dbReference>
<dbReference type="Pfam" id="PF00431">
    <property type="entry name" value="CUB"/>
    <property type="match status" value="1"/>
</dbReference>
<dbReference type="SMART" id="SM00241">
    <property type="entry name" value="ZP"/>
    <property type="match status" value="1"/>
</dbReference>
<keyword evidence="2" id="KW-0964">Secreted</keyword>
<evidence type="ECO:0000256" key="3">
    <source>
        <dbReference type="ARBA" id="ARBA00022729"/>
    </source>
</evidence>
<dbReference type="FunFam" id="2.60.40.4100:FF:000005">
    <property type="entry name" value="Deleted in malignant brain tumors 1"/>
    <property type="match status" value="1"/>
</dbReference>
<dbReference type="GeneTree" id="ENSGT00940000165331"/>
<dbReference type="InParanoid" id="A0A3Q1EFK3"/>
<evidence type="ECO:0000256" key="1">
    <source>
        <dbReference type="ARBA" id="ARBA00004613"/>
    </source>
</evidence>
<sequence length="517" mass="57796">CTWEAAPAPALVNAMATVAMTTNLSAKSNKSTTSAGSASLCGCRIHSYQVSPHFCIYLCLFNSKAFFCCLFQQPTATPQLTGHTQLTGKPQVGSSVCRISCLQLWFIVMICSPPSGNPCGGYLFGSGTFSSPNHPDHYNDHSYCVWQLRASHDQRIYITFDFVELENCCSCDYVSVYDGSSVYSGLLGKVCNGNVASFFSSSTYMTVLFRTDSSVVARGFRAEFMSRVECSSENMNIVISRSYLSSLGYTGNDLYLNDPNCRPYYNSNYEIDNGTVIYTNNVGASNSSSSSSEITRQSHFELNVNCRMDKDSVSQTVYIVNHPGSSSIIGSGKFNTSMDFYTSSSFYDKVTQRPYSVSLNEYMYVQVDLWRPDGSLVIFIDTCVTSPSADDFYSKPYYLVRDGCSADSTYYAYISGTRSYARFRFKSFQFLRASKAVYIQCTVLICPASDYNSRCRRGCMRRTARDLGSDHESQTLVLGPIQLKAFHFFSFLSHYLIKSIIKRQSVFFIMLHSLNQQ</sequence>
<protein>
    <submittedName>
        <fullName evidence="9">Deleted in malignant brain tumors 1 protein-like</fullName>
    </submittedName>
</protein>
<dbReference type="GO" id="GO:0005576">
    <property type="term" value="C:extracellular region"/>
    <property type="evidence" value="ECO:0007669"/>
    <property type="project" value="UniProtKB-SubCell"/>
</dbReference>
<dbReference type="InterPro" id="IPR055355">
    <property type="entry name" value="ZP-C"/>
</dbReference>
<comment type="caution">
    <text evidence="6">Lacks conserved residue(s) required for the propagation of feature annotation.</text>
</comment>
<feature type="domain" description="ZP" evidence="8">
    <location>
        <begin position="229"/>
        <end position="462"/>
    </location>
</feature>
<evidence type="ECO:0000256" key="6">
    <source>
        <dbReference type="PROSITE-ProRule" id="PRU00059"/>
    </source>
</evidence>
<dbReference type="Gene3D" id="2.60.120.290">
    <property type="entry name" value="Spermadhesin, CUB domain"/>
    <property type="match status" value="1"/>
</dbReference>
<dbReference type="InterPro" id="IPR001507">
    <property type="entry name" value="ZP_dom"/>
</dbReference>
<reference evidence="9" key="2">
    <citation type="submission" date="2025-09" db="UniProtKB">
        <authorList>
            <consortium name="Ensembl"/>
        </authorList>
    </citation>
    <scope>IDENTIFICATION</scope>
</reference>
<dbReference type="Pfam" id="PF00100">
    <property type="entry name" value="Zona_pellucida"/>
    <property type="match status" value="1"/>
</dbReference>
<evidence type="ECO:0000313" key="10">
    <source>
        <dbReference type="Proteomes" id="UP000257200"/>
    </source>
</evidence>
<evidence type="ECO:0000259" key="7">
    <source>
        <dbReference type="PROSITE" id="PS01180"/>
    </source>
</evidence>
<evidence type="ECO:0000256" key="5">
    <source>
        <dbReference type="ARBA" id="ARBA00023180"/>
    </source>
</evidence>
<dbReference type="AlphaFoldDB" id="A0A3Q1EFK3"/>
<dbReference type="FunFam" id="2.60.120.290:FF:000005">
    <property type="entry name" value="Procollagen C-endopeptidase enhancer 1"/>
    <property type="match status" value="1"/>
</dbReference>
<name>A0A3Q1EFK3_9TELE</name>
<dbReference type="InterPro" id="IPR035914">
    <property type="entry name" value="Sperma_CUB_dom_sf"/>
</dbReference>
<reference evidence="9" key="1">
    <citation type="submission" date="2025-08" db="UniProtKB">
        <authorList>
            <consortium name="Ensembl"/>
        </authorList>
    </citation>
    <scope>IDENTIFICATION</scope>
</reference>
<dbReference type="InterPro" id="IPR000859">
    <property type="entry name" value="CUB_dom"/>
</dbReference>
<dbReference type="PROSITE" id="PS51034">
    <property type="entry name" value="ZP_2"/>
    <property type="match status" value="1"/>
</dbReference>
<dbReference type="PANTHER" id="PTHR14002:SF38">
    <property type="entry name" value="CUB AND ZONA PELLUCIDA-LIKE DOMAIN-CONTAINING PROTEIN 1"/>
    <property type="match status" value="1"/>
</dbReference>
<proteinExistence type="predicted"/>
<dbReference type="InterPro" id="IPR042235">
    <property type="entry name" value="ZP-C_dom"/>
</dbReference>